<dbReference type="PANTHER" id="PTHR10826">
    <property type="entry name" value="COMPLEMENT COMPONENT 1"/>
    <property type="match status" value="1"/>
</dbReference>
<dbReference type="GeneID" id="34519770"/>
<organism evidence="1 2">
    <name type="scientific">Kuraishia capsulata CBS 1993</name>
    <dbReference type="NCBI Taxonomy" id="1382522"/>
    <lineage>
        <taxon>Eukaryota</taxon>
        <taxon>Fungi</taxon>
        <taxon>Dikarya</taxon>
        <taxon>Ascomycota</taxon>
        <taxon>Saccharomycotina</taxon>
        <taxon>Pichiomycetes</taxon>
        <taxon>Pichiales</taxon>
        <taxon>Pichiaceae</taxon>
        <taxon>Kuraishia</taxon>
    </lineage>
</organism>
<dbReference type="GO" id="GO:0009060">
    <property type="term" value="P:aerobic respiration"/>
    <property type="evidence" value="ECO:0007669"/>
    <property type="project" value="EnsemblFungi"/>
</dbReference>
<dbReference type="SUPFAM" id="SSF54529">
    <property type="entry name" value="Mitochondrial glycoprotein MAM33-like"/>
    <property type="match status" value="1"/>
</dbReference>
<name>W6MJD3_9ASCO</name>
<dbReference type="Gene3D" id="3.10.280.10">
    <property type="entry name" value="Mitochondrial glycoprotein"/>
    <property type="match status" value="1"/>
</dbReference>
<accession>W6MJD3</accession>
<dbReference type="Proteomes" id="UP000019384">
    <property type="component" value="Unassembled WGS sequence"/>
</dbReference>
<dbReference type="InterPro" id="IPR003428">
    <property type="entry name" value="MAM33"/>
</dbReference>
<dbReference type="GO" id="GO:0005759">
    <property type="term" value="C:mitochondrial matrix"/>
    <property type="evidence" value="ECO:0007669"/>
    <property type="project" value="EnsemblFungi"/>
</dbReference>
<dbReference type="InterPro" id="IPR036561">
    <property type="entry name" value="MAM33_sf"/>
</dbReference>
<dbReference type="HOGENOM" id="CLU_072692_0_1_1"/>
<proteinExistence type="predicted"/>
<evidence type="ECO:0000313" key="1">
    <source>
        <dbReference type="EMBL" id="CDK26376.1"/>
    </source>
</evidence>
<dbReference type="GO" id="GO:0042256">
    <property type="term" value="P:cytosolic ribosome assembly"/>
    <property type="evidence" value="ECO:0007669"/>
    <property type="project" value="TreeGrafter"/>
</dbReference>
<keyword evidence="2" id="KW-1185">Reference proteome</keyword>
<dbReference type="RefSeq" id="XP_022458382.1">
    <property type="nucleotide sequence ID" value="XM_022602593.1"/>
</dbReference>
<reference evidence="1" key="2">
    <citation type="submission" date="2014-02" db="EMBL/GenBank/DDBJ databases">
        <title>Complete DNA sequence of /Kuraishia capsulata/ illustrates novel genomic features among budding yeasts (/Saccharomycotina/).</title>
        <authorList>
            <person name="Morales L."/>
            <person name="Noel B."/>
            <person name="Porcel B."/>
            <person name="Marcet-Houben M."/>
            <person name="Hullo M-F."/>
            <person name="Sacerdot C."/>
            <person name="Tekaia F."/>
            <person name="Leh-Louis V."/>
            <person name="Despons L."/>
            <person name="Khanna V."/>
            <person name="Aury J-M."/>
            <person name="Barbe V."/>
            <person name="Couloux A."/>
            <person name="Labadie K."/>
            <person name="Pelletier E."/>
            <person name="Souciet J-L."/>
            <person name="Boekhout T."/>
            <person name="Gabaldon T."/>
            <person name="Wincker P."/>
            <person name="Dujon B."/>
        </authorList>
    </citation>
    <scope>NUCLEOTIDE SEQUENCE</scope>
    <source>
        <strain evidence="1">CBS 1993</strain>
    </source>
</reference>
<reference evidence="1" key="1">
    <citation type="submission" date="2013-12" db="EMBL/GenBank/DDBJ databases">
        <authorList>
            <person name="Genoscope - CEA"/>
        </authorList>
    </citation>
    <scope>NUCLEOTIDE SEQUENCE</scope>
    <source>
        <strain evidence="1">CBS 1993</strain>
    </source>
</reference>
<protein>
    <recommendedName>
        <fullName evidence="3">Mitochondrial acidic protein MAM33</fullName>
    </recommendedName>
</protein>
<dbReference type="GO" id="GO:1902775">
    <property type="term" value="P:mitochondrial large ribosomal subunit assembly"/>
    <property type="evidence" value="ECO:0007669"/>
    <property type="project" value="EnsemblFungi"/>
</dbReference>
<dbReference type="STRING" id="1382522.W6MJD3"/>
<evidence type="ECO:0008006" key="3">
    <source>
        <dbReference type="Google" id="ProtNLM"/>
    </source>
</evidence>
<evidence type="ECO:0000313" key="2">
    <source>
        <dbReference type="Proteomes" id="UP000019384"/>
    </source>
</evidence>
<dbReference type="PANTHER" id="PTHR10826:SF1">
    <property type="entry name" value="COMPLEMENT COMPONENT 1 Q SUBCOMPONENT-BINDING PROTEIN, MITOCHONDRIAL"/>
    <property type="match status" value="1"/>
</dbReference>
<dbReference type="AlphaFoldDB" id="W6MJD3"/>
<dbReference type="EMBL" id="HG793127">
    <property type="protein sequence ID" value="CDK26376.1"/>
    <property type="molecule type" value="Genomic_DNA"/>
</dbReference>
<dbReference type="OrthoDB" id="278212at2759"/>
<dbReference type="GO" id="GO:0097177">
    <property type="term" value="F:mitochondrial ribosome binding"/>
    <property type="evidence" value="ECO:0007669"/>
    <property type="project" value="EnsemblFungi"/>
</dbReference>
<gene>
    <name evidence="1" type="ORF">KUCA_T00002348001</name>
</gene>
<dbReference type="Pfam" id="PF02330">
    <property type="entry name" value="MAM33"/>
    <property type="match status" value="1"/>
</dbReference>
<sequence>MSVARLAIRSIRGSNPLLLRASAHAAFRPVRFFNASAIKLNKQTSELKSILSKELEYEENDSFGLESHHEAWLANSGFQVSNTDGKILAELTKTTSEEVIHVYFDVQQVTNNAFATRDEALSEDLDQDGLNEEDVDDYLDEAFASVNVVIEKVADRSAVGFDMALSIKNSQFSVNGITNFDSVDLALAETAEAETQRQLKYTGPLFENLAEELQESIQSYLVSRGLDEELADFVVAYSAYKENQEYVNWLGKLEGFFK</sequence>